<keyword evidence="8 9" id="KW-0460">Magnesium</keyword>
<evidence type="ECO:0000256" key="10">
    <source>
        <dbReference type="RuleBase" id="RU003835"/>
    </source>
</evidence>
<comment type="subunit">
    <text evidence="9">Homodimer.</text>
</comment>
<dbReference type="InterPro" id="IPR000890">
    <property type="entry name" value="Aliphatic_acid_kin_short-chain"/>
</dbReference>
<comment type="cofactor">
    <cofactor evidence="9">
        <name>Mg(2+)</name>
        <dbReference type="ChEBI" id="CHEBI:18420"/>
    </cofactor>
    <cofactor evidence="9">
        <name>Mn(2+)</name>
        <dbReference type="ChEBI" id="CHEBI:29035"/>
    </cofactor>
    <text evidence="9">Mg(2+). Can also accept Mn(2+).</text>
</comment>
<feature type="binding site" evidence="9">
    <location>
        <begin position="328"/>
        <end position="332"/>
    </location>
    <ligand>
        <name>ATP</name>
        <dbReference type="ChEBI" id="CHEBI:30616"/>
    </ligand>
</feature>
<evidence type="ECO:0000256" key="5">
    <source>
        <dbReference type="ARBA" id="ARBA00022741"/>
    </source>
</evidence>
<dbReference type="Gene3D" id="3.30.420.40">
    <property type="match status" value="2"/>
</dbReference>
<organism evidence="11 12">
    <name type="scientific">Cupriavidus plantarum</name>
    <dbReference type="NCBI Taxonomy" id="942865"/>
    <lineage>
        <taxon>Bacteria</taxon>
        <taxon>Pseudomonadati</taxon>
        <taxon>Pseudomonadota</taxon>
        <taxon>Betaproteobacteria</taxon>
        <taxon>Burkholderiales</taxon>
        <taxon>Burkholderiaceae</taxon>
        <taxon>Cupriavidus</taxon>
    </lineage>
</organism>
<feature type="binding site" evidence="9">
    <location>
        <begin position="283"/>
        <end position="285"/>
    </location>
    <ligand>
        <name>ATP</name>
        <dbReference type="ChEBI" id="CHEBI:30616"/>
    </ligand>
</feature>
<sequence>MSDLILVLNAGSSSIKFRAYDAQRPELPLVMRGAIDGLYTAPRFRALDGHGTELGNGRWNDGAGFGHAEAVDFLAEFLRDHAGGHTLAAVGHRVVHGGRRFTGPVRVTPAVVTELATLRPLAPLHQLHNLKPIEILLERRPRLPQVACFDTAFHVTQHELAQAFALPQAITDLGVRRYGFHGLSYDYIASVLPRIDARAAQGATVVAHLGNGSSMCAMRAGCSVASTMGFTAVDGLPMGTRSGSLDPGVILFLMDELKLDVRAVEDLLYRRSGLLGVSGISSDMRELLASDAPRARLAVSLYIYRIGRELGSLAAALQGLDTLVFTAGVGENAAYIRQQVCQQAAWLGVALNDEANARGEALISGASSRVAVRVIPTDEELMIARQTRAVAFGGDDVSYAMRGDAP</sequence>
<feature type="binding site" evidence="9">
    <location>
        <begin position="208"/>
        <end position="212"/>
    </location>
    <ligand>
        <name>ATP</name>
        <dbReference type="ChEBI" id="CHEBI:30616"/>
    </ligand>
</feature>
<accession>A0A316F0J5</accession>
<feature type="site" description="Transition state stabilizer" evidence="9">
    <location>
        <position position="181"/>
    </location>
</feature>
<keyword evidence="5 9" id="KW-0547">Nucleotide-binding</keyword>
<keyword evidence="6 9" id="KW-0418">Kinase</keyword>
<dbReference type="RefSeq" id="WP_109581477.1">
    <property type="nucleotide sequence ID" value="NZ_QGGT01000001.1"/>
</dbReference>
<dbReference type="UniPathway" id="UPA00340">
    <property type="reaction ID" value="UER00458"/>
</dbReference>
<name>A0A316F0J5_9BURK</name>
<reference evidence="11 12" key="1">
    <citation type="submission" date="2018-05" db="EMBL/GenBank/DDBJ databases">
        <title>Genomic Encyclopedia of Type Strains, Phase IV (KMG-V): Genome sequencing to study the core and pangenomes of soil and plant-associated prokaryotes.</title>
        <authorList>
            <person name="Whitman W."/>
        </authorList>
    </citation>
    <scope>NUCLEOTIDE SEQUENCE [LARGE SCALE GENOMIC DNA]</scope>
    <source>
        <strain evidence="11 12">SLV-132</strain>
    </source>
</reference>
<dbReference type="EMBL" id="QGGT01000001">
    <property type="protein sequence ID" value="PWK37802.1"/>
    <property type="molecule type" value="Genomic_DNA"/>
</dbReference>
<dbReference type="GO" id="GO:0005524">
    <property type="term" value="F:ATP binding"/>
    <property type="evidence" value="ECO:0007669"/>
    <property type="project" value="UniProtKB-KW"/>
</dbReference>
<comment type="subcellular location">
    <subcellularLocation>
        <location evidence="9">Cytoplasm</location>
    </subcellularLocation>
</comment>
<evidence type="ECO:0000256" key="4">
    <source>
        <dbReference type="ARBA" id="ARBA00022723"/>
    </source>
</evidence>
<dbReference type="PRINTS" id="PR00471">
    <property type="entry name" value="ACETATEKNASE"/>
</dbReference>
<dbReference type="InterPro" id="IPR023865">
    <property type="entry name" value="Aliphatic_acid_kinase_CS"/>
</dbReference>
<dbReference type="Pfam" id="PF00871">
    <property type="entry name" value="Acetate_kinase"/>
    <property type="match status" value="1"/>
</dbReference>
<dbReference type="PANTHER" id="PTHR21060">
    <property type="entry name" value="ACETATE KINASE"/>
    <property type="match status" value="1"/>
</dbReference>
<keyword evidence="7 9" id="KW-0067">ATP-binding</keyword>
<comment type="pathway">
    <text evidence="9">Metabolic intermediate biosynthesis; acetyl-CoA biosynthesis; acetyl-CoA from acetate: step 1/2.</text>
</comment>
<dbReference type="SUPFAM" id="SSF53067">
    <property type="entry name" value="Actin-like ATPase domain"/>
    <property type="match status" value="2"/>
</dbReference>
<keyword evidence="12" id="KW-1185">Reference proteome</keyword>
<dbReference type="GO" id="GO:0005829">
    <property type="term" value="C:cytosol"/>
    <property type="evidence" value="ECO:0007669"/>
    <property type="project" value="TreeGrafter"/>
</dbReference>
<evidence type="ECO:0000256" key="6">
    <source>
        <dbReference type="ARBA" id="ARBA00022777"/>
    </source>
</evidence>
<keyword evidence="4 9" id="KW-0479">Metal-binding</keyword>
<dbReference type="InterPro" id="IPR043129">
    <property type="entry name" value="ATPase_NBD"/>
</dbReference>
<dbReference type="GO" id="GO:0000287">
    <property type="term" value="F:magnesium ion binding"/>
    <property type="evidence" value="ECO:0007669"/>
    <property type="project" value="UniProtKB-UniRule"/>
</dbReference>
<dbReference type="AlphaFoldDB" id="A0A316F0J5"/>
<feature type="binding site" evidence="9">
    <location>
        <position position="16"/>
    </location>
    <ligand>
        <name>ATP</name>
        <dbReference type="ChEBI" id="CHEBI:30616"/>
    </ligand>
</feature>
<feature type="binding site" evidence="9">
    <location>
        <position position="379"/>
    </location>
    <ligand>
        <name>Mg(2+)</name>
        <dbReference type="ChEBI" id="CHEBI:18420"/>
    </ligand>
</feature>
<dbReference type="Proteomes" id="UP000245754">
    <property type="component" value="Unassembled WGS sequence"/>
</dbReference>
<evidence type="ECO:0000256" key="8">
    <source>
        <dbReference type="ARBA" id="ARBA00022842"/>
    </source>
</evidence>
<keyword evidence="3 9" id="KW-0808">Transferase</keyword>
<comment type="catalytic activity">
    <reaction evidence="9">
        <text>acetate + ATP = acetyl phosphate + ADP</text>
        <dbReference type="Rhea" id="RHEA:11352"/>
        <dbReference type="ChEBI" id="CHEBI:22191"/>
        <dbReference type="ChEBI" id="CHEBI:30089"/>
        <dbReference type="ChEBI" id="CHEBI:30616"/>
        <dbReference type="ChEBI" id="CHEBI:456216"/>
        <dbReference type="EC" id="2.7.2.1"/>
    </reaction>
</comment>
<evidence type="ECO:0000256" key="2">
    <source>
        <dbReference type="ARBA" id="ARBA00022490"/>
    </source>
</evidence>
<comment type="caution">
    <text evidence="11">The sequence shown here is derived from an EMBL/GenBank/DDBJ whole genome shotgun (WGS) entry which is preliminary data.</text>
</comment>
<evidence type="ECO:0000256" key="1">
    <source>
        <dbReference type="ARBA" id="ARBA00008748"/>
    </source>
</evidence>
<feature type="active site" description="Proton donor/acceptor" evidence="9">
    <location>
        <position position="150"/>
    </location>
</feature>
<evidence type="ECO:0000256" key="9">
    <source>
        <dbReference type="HAMAP-Rule" id="MF_00020"/>
    </source>
</evidence>
<keyword evidence="2 9" id="KW-0963">Cytoplasm</keyword>
<gene>
    <name evidence="9" type="primary">ackA</name>
    <name evidence="11" type="ORF">C7419_1011688</name>
</gene>
<feature type="binding site" evidence="9">
    <location>
        <position position="9"/>
    </location>
    <ligand>
        <name>Mg(2+)</name>
        <dbReference type="ChEBI" id="CHEBI:18420"/>
    </ligand>
</feature>
<comment type="function">
    <text evidence="9">Catalyzes the formation of acetyl phosphate from acetate and ATP. Can also catalyze the reverse reaction.</text>
</comment>
<evidence type="ECO:0000256" key="3">
    <source>
        <dbReference type="ARBA" id="ARBA00022679"/>
    </source>
</evidence>
<dbReference type="GO" id="GO:0006083">
    <property type="term" value="P:acetate metabolic process"/>
    <property type="evidence" value="ECO:0007669"/>
    <property type="project" value="TreeGrafter"/>
</dbReference>
<evidence type="ECO:0000313" key="11">
    <source>
        <dbReference type="EMBL" id="PWK37802.1"/>
    </source>
</evidence>
<proteinExistence type="inferred from homology"/>
<dbReference type="PANTHER" id="PTHR21060:SF21">
    <property type="entry name" value="ACETATE KINASE"/>
    <property type="match status" value="1"/>
</dbReference>
<evidence type="ECO:0000313" key="12">
    <source>
        <dbReference type="Proteomes" id="UP000245754"/>
    </source>
</evidence>
<feature type="binding site" evidence="9">
    <location>
        <position position="93"/>
    </location>
    <ligand>
        <name>substrate</name>
    </ligand>
</feature>
<dbReference type="GO" id="GO:0008776">
    <property type="term" value="F:acetate kinase activity"/>
    <property type="evidence" value="ECO:0007669"/>
    <property type="project" value="UniProtKB-UniRule"/>
</dbReference>
<dbReference type="EC" id="2.7.2.1" evidence="9"/>
<feature type="site" description="Transition state stabilizer" evidence="9">
    <location>
        <position position="241"/>
    </location>
</feature>
<dbReference type="NCBIfam" id="TIGR00016">
    <property type="entry name" value="ackA"/>
    <property type="match status" value="1"/>
</dbReference>
<dbReference type="PIRSF" id="PIRSF000722">
    <property type="entry name" value="Acetate_prop_kin"/>
    <property type="match status" value="1"/>
</dbReference>
<comment type="similarity">
    <text evidence="1 9 10">Belongs to the acetokinase family.</text>
</comment>
<dbReference type="HAMAP" id="MF_00020">
    <property type="entry name" value="Acetate_kinase"/>
    <property type="match status" value="1"/>
</dbReference>
<dbReference type="PROSITE" id="PS01075">
    <property type="entry name" value="ACETATE_KINASE_1"/>
    <property type="match status" value="1"/>
</dbReference>
<protein>
    <recommendedName>
        <fullName evidence="9">Acetate kinase</fullName>
        <ecNumber evidence="9">2.7.2.1</ecNumber>
    </recommendedName>
    <alternativeName>
        <fullName evidence="9">Acetokinase</fullName>
    </alternativeName>
</protein>
<dbReference type="InterPro" id="IPR004372">
    <property type="entry name" value="Ac/propionate_kinase"/>
</dbReference>
<dbReference type="GO" id="GO:0006085">
    <property type="term" value="P:acetyl-CoA biosynthetic process"/>
    <property type="evidence" value="ECO:0007669"/>
    <property type="project" value="UniProtKB-UniRule"/>
</dbReference>
<evidence type="ECO:0000256" key="7">
    <source>
        <dbReference type="ARBA" id="ARBA00022840"/>
    </source>
</evidence>